<feature type="transmembrane region" description="Helical" evidence="1">
    <location>
        <begin position="6"/>
        <end position="27"/>
    </location>
</feature>
<dbReference type="AlphaFoldDB" id="A0A9D3ZTN8"/>
<evidence type="ECO:0000313" key="3">
    <source>
        <dbReference type="Proteomes" id="UP000828251"/>
    </source>
</evidence>
<keyword evidence="3" id="KW-1185">Reference proteome</keyword>
<evidence type="ECO:0000256" key="1">
    <source>
        <dbReference type="SAM" id="Phobius"/>
    </source>
</evidence>
<keyword evidence="1" id="KW-0812">Transmembrane</keyword>
<gene>
    <name evidence="2" type="ORF">J1N35_031383</name>
</gene>
<organism evidence="2 3">
    <name type="scientific">Gossypium stocksii</name>
    <dbReference type="NCBI Taxonomy" id="47602"/>
    <lineage>
        <taxon>Eukaryota</taxon>
        <taxon>Viridiplantae</taxon>
        <taxon>Streptophyta</taxon>
        <taxon>Embryophyta</taxon>
        <taxon>Tracheophyta</taxon>
        <taxon>Spermatophyta</taxon>
        <taxon>Magnoliopsida</taxon>
        <taxon>eudicotyledons</taxon>
        <taxon>Gunneridae</taxon>
        <taxon>Pentapetalae</taxon>
        <taxon>rosids</taxon>
        <taxon>malvids</taxon>
        <taxon>Malvales</taxon>
        <taxon>Malvaceae</taxon>
        <taxon>Malvoideae</taxon>
        <taxon>Gossypium</taxon>
    </lineage>
</organism>
<name>A0A9D3ZTN8_9ROSI</name>
<sequence>MNVEPTHSFFPVVTLMLSPFFVLVRVFGNLGGKLFPPGPSCFVENRPLRGFLQRILTSFGEFLALSVTVKKFSIPYTIPIAWKSSPQGNSGKVGVGAIICDHQGGWLIGSFNHIPRATSVGG</sequence>
<dbReference type="EMBL" id="JAIQCV010000009">
    <property type="protein sequence ID" value="KAH1066396.1"/>
    <property type="molecule type" value="Genomic_DNA"/>
</dbReference>
<proteinExistence type="predicted"/>
<reference evidence="2 3" key="1">
    <citation type="journal article" date="2021" name="Plant Biotechnol. J.">
        <title>Multi-omics assisted identification of the key and species-specific regulatory components of drought-tolerant mechanisms in Gossypium stocksii.</title>
        <authorList>
            <person name="Yu D."/>
            <person name="Ke L."/>
            <person name="Zhang D."/>
            <person name="Wu Y."/>
            <person name="Sun Y."/>
            <person name="Mei J."/>
            <person name="Sun J."/>
            <person name="Sun Y."/>
        </authorList>
    </citation>
    <scope>NUCLEOTIDE SEQUENCE [LARGE SCALE GENOMIC DNA]</scope>
    <source>
        <strain evidence="3">cv. E1</strain>
        <tissue evidence="2">Leaf</tissue>
    </source>
</reference>
<evidence type="ECO:0000313" key="2">
    <source>
        <dbReference type="EMBL" id="KAH1066396.1"/>
    </source>
</evidence>
<accession>A0A9D3ZTN8</accession>
<comment type="caution">
    <text evidence="2">The sequence shown here is derived from an EMBL/GenBank/DDBJ whole genome shotgun (WGS) entry which is preliminary data.</text>
</comment>
<keyword evidence="1" id="KW-1133">Transmembrane helix</keyword>
<protein>
    <submittedName>
        <fullName evidence="2">Uncharacterized protein</fullName>
    </submittedName>
</protein>
<dbReference type="Proteomes" id="UP000828251">
    <property type="component" value="Unassembled WGS sequence"/>
</dbReference>
<keyword evidence="1" id="KW-0472">Membrane</keyword>